<dbReference type="Pfam" id="PF21806">
    <property type="entry name" value="DUF6879"/>
    <property type="match status" value="1"/>
</dbReference>
<dbReference type="RefSeq" id="WP_181583140.1">
    <property type="nucleotide sequence ID" value="NZ_CP059399.1"/>
</dbReference>
<accession>A0A7D6Z3H4</accession>
<reference evidence="2 3" key="1">
    <citation type="submission" date="2020-07" db="EMBL/GenBank/DDBJ databases">
        <authorList>
            <person name="Zhuang K."/>
            <person name="Ran Y."/>
        </authorList>
    </citation>
    <scope>NUCLEOTIDE SEQUENCE [LARGE SCALE GENOMIC DNA]</scope>
    <source>
        <strain evidence="2 3">WCH-YHL-001</strain>
    </source>
</reference>
<evidence type="ECO:0000313" key="2">
    <source>
        <dbReference type="EMBL" id="QLY31966.1"/>
    </source>
</evidence>
<dbReference type="KEGG" id="nhu:H0264_06620"/>
<sequence length="175" mass="20297">MLLLQGEEFDNLLRACQREAFHLEVQDTYETSEEFEPFERFKAGEPDDYAWMKPWTALIREVAERGVHVRRARVITVPHAPYTDWGLIVSRVNIAAGEDIRYLPRHLIDQGRLTADDWWLFDGESVAFTVFEPSGQWAGGALTKDRRIVDYCREVRDRVWSAAVPHADYVALDTK</sequence>
<dbReference type="AlphaFoldDB" id="A0A7D6Z3H4"/>
<evidence type="ECO:0000259" key="1">
    <source>
        <dbReference type="Pfam" id="PF21806"/>
    </source>
</evidence>
<gene>
    <name evidence="2" type="ORF">H0264_06620</name>
</gene>
<keyword evidence="3" id="KW-1185">Reference proteome</keyword>
<dbReference type="EMBL" id="CP059399">
    <property type="protein sequence ID" value="QLY31966.1"/>
    <property type="molecule type" value="Genomic_DNA"/>
</dbReference>
<dbReference type="Proteomes" id="UP000515512">
    <property type="component" value="Chromosome"/>
</dbReference>
<name>A0A7D6Z3H4_9NOCA</name>
<evidence type="ECO:0000313" key="3">
    <source>
        <dbReference type="Proteomes" id="UP000515512"/>
    </source>
</evidence>
<protein>
    <recommendedName>
        <fullName evidence="1">DUF6879 domain-containing protein</fullName>
    </recommendedName>
</protein>
<organism evidence="2 3">
    <name type="scientific">Nocardia huaxiensis</name>
    <dbReference type="NCBI Taxonomy" id="2755382"/>
    <lineage>
        <taxon>Bacteria</taxon>
        <taxon>Bacillati</taxon>
        <taxon>Actinomycetota</taxon>
        <taxon>Actinomycetes</taxon>
        <taxon>Mycobacteriales</taxon>
        <taxon>Nocardiaceae</taxon>
        <taxon>Nocardia</taxon>
    </lineage>
</organism>
<dbReference type="InterPro" id="IPR049244">
    <property type="entry name" value="DUF6879"/>
</dbReference>
<proteinExistence type="predicted"/>
<feature type="domain" description="DUF6879" evidence="1">
    <location>
        <begin position="7"/>
        <end position="171"/>
    </location>
</feature>